<evidence type="ECO:0000313" key="2">
    <source>
        <dbReference type="Proteomes" id="UP000049222"/>
    </source>
</evidence>
<reference evidence="1 2" key="1">
    <citation type="submission" date="2015-07" db="EMBL/GenBank/DDBJ databases">
        <authorList>
            <person name="Noorani M."/>
        </authorList>
    </citation>
    <scope>NUCLEOTIDE SEQUENCE [LARGE SCALE GENOMIC DNA]</scope>
    <source>
        <strain evidence="1 2">CECT 7802</strain>
    </source>
</reference>
<dbReference type="AlphaFoldDB" id="A0A0M6YLS7"/>
<gene>
    <name evidence="1" type="ORF">JDO7802_03357</name>
</gene>
<accession>A0A0M6YLS7</accession>
<sequence length="185" mass="19459">MAVQLSLAGLDLPRVPTCVEAAHSLWDYPDIPGSVICEHAVLIGSAGESLVDSLLLRHGLLPMHVPGNLASDRLVHTPGGLTRMQIKTCSLPRNGAYSFHVGKGYRGTPQGVRAYGADDFDVLALVCLADNAVFFTHELRPDFRIPVSAIPSLRAAPRASLEEALIGIGIDLTGDASDAAVPCAA</sequence>
<dbReference type="InterPro" id="IPR011856">
    <property type="entry name" value="tRNA_endonuc-like_dom_sf"/>
</dbReference>
<organism evidence="1 2">
    <name type="scientific">Jannaschia donghaensis</name>
    <dbReference type="NCBI Taxonomy" id="420998"/>
    <lineage>
        <taxon>Bacteria</taxon>
        <taxon>Pseudomonadati</taxon>
        <taxon>Pseudomonadota</taxon>
        <taxon>Alphaproteobacteria</taxon>
        <taxon>Rhodobacterales</taxon>
        <taxon>Roseobacteraceae</taxon>
        <taxon>Jannaschia</taxon>
    </lineage>
</organism>
<protein>
    <recommendedName>
        <fullName evidence="3">PD(D/E)XK endonuclease domain-containing protein</fullName>
    </recommendedName>
</protein>
<proteinExistence type="predicted"/>
<dbReference type="Gene3D" id="3.40.1350.10">
    <property type="match status" value="1"/>
</dbReference>
<keyword evidence="2" id="KW-1185">Reference proteome</keyword>
<dbReference type="EMBL" id="CXSU01000012">
    <property type="protein sequence ID" value="CTQ51318.1"/>
    <property type="molecule type" value="Genomic_DNA"/>
</dbReference>
<evidence type="ECO:0008006" key="3">
    <source>
        <dbReference type="Google" id="ProtNLM"/>
    </source>
</evidence>
<dbReference type="OrthoDB" id="7740340at2"/>
<evidence type="ECO:0000313" key="1">
    <source>
        <dbReference type="EMBL" id="CTQ51318.1"/>
    </source>
</evidence>
<dbReference type="Proteomes" id="UP000049222">
    <property type="component" value="Unassembled WGS sequence"/>
</dbReference>
<dbReference type="GO" id="GO:0003676">
    <property type="term" value="F:nucleic acid binding"/>
    <property type="evidence" value="ECO:0007669"/>
    <property type="project" value="InterPro"/>
</dbReference>
<dbReference type="STRING" id="420998.JDO7802_03357"/>
<name>A0A0M6YLS7_9RHOB</name>